<dbReference type="PANTHER" id="PTHR23048:SF0">
    <property type="entry name" value="CALMODULIN LIKE 3"/>
    <property type="match status" value="1"/>
</dbReference>
<feature type="domain" description="EF-hand" evidence="3">
    <location>
        <begin position="40"/>
        <end position="75"/>
    </location>
</feature>
<dbReference type="EMBL" id="CAXDID020000127">
    <property type="protein sequence ID" value="CAL6033988.1"/>
    <property type="molecule type" value="Genomic_DNA"/>
</dbReference>
<name>A0ABP1JBF3_9EUKA</name>
<accession>A0ABP1JBF3</accession>
<gene>
    <name evidence="4" type="ORF">HINF_LOCUS35233</name>
</gene>
<dbReference type="SMART" id="SM00054">
    <property type="entry name" value="EFh"/>
    <property type="match status" value="3"/>
</dbReference>
<reference evidence="4 5" key="1">
    <citation type="submission" date="2024-07" db="EMBL/GenBank/DDBJ databases">
        <authorList>
            <person name="Akdeniz Z."/>
        </authorList>
    </citation>
    <scope>NUCLEOTIDE SEQUENCE [LARGE SCALE GENOMIC DNA]</scope>
</reference>
<dbReference type="InterPro" id="IPR018247">
    <property type="entry name" value="EF_Hand_1_Ca_BS"/>
</dbReference>
<keyword evidence="5" id="KW-1185">Reference proteome</keyword>
<evidence type="ECO:0000256" key="2">
    <source>
        <dbReference type="ARBA" id="ARBA00022837"/>
    </source>
</evidence>
<dbReference type="InterPro" id="IPR050230">
    <property type="entry name" value="CALM/Myosin/TropC-like"/>
</dbReference>
<evidence type="ECO:0000256" key="1">
    <source>
        <dbReference type="ARBA" id="ARBA00022737"/>
    </source>
</evidence>
<evidence type="ECO:0000313" key="4">
    <source>
        <dbReference type="EMBL" id="CAL6033988.1"/>
    </source>
</evidence>
<dbReference type="Pfam" id="PF13499">
    <property type="entry name" value="EF-hand_7"/>
    <property type="match status" value="2"/>
</dbReference>
<keyword evidence="1" id="KW-0677">Repeat</keyword>
<evidence type="ECO:0000313" key="5">
    <source>
        <dbReference type="Proteomes" id="UP001642409"/>
    </source>
</evidence>
<protein>
    <submittedName>
        <fullName evidence="4">EF_hand domain-containing protein</fullName>
    </submittedName>
</protein>
<evidence type="ECO:0000259" key="3">
    <source>
        <dbReference type="PROSITE" id="PS50222"/>
    </source>
</evidence>
<proteinExistence type="predicted"/>
<dbReference type="SUPFAM" id="SSF47473">
    <property type="entry name" value="EF-hand"/>
    <property type="match status" value="1"/>
</dbReference>
<dbReference type="PROSITE" id="PS50222">
    <property type="entry name" value="EF_HAND_2"/>
    <property type="match status" value="2"/>
</dbReference>
<comment type="caution">
    <text evidence="4">The sequence shown here is derived from an EMBL/GenBank/DDBJ whole genome shotgun (WGS) entry which is preliminary data.</text>
</comment>
<sequence>MGKLDFKQIKQIFNVIDVDNSNKIDKKELANALSTLQLNIDKDTIHNILHLIDQDNDQQMNYDEFCVFINVCDNADPELPASILFYAADLDFSGSINRSELSKILKKLDINIDLQQLQMVMNEAADNKDKTISYSMFIKLIEEMSV</sequence>
<dbReference type="PROSITE" id="PS00018">
    <property type="entry name" value="EF_HAND_1"/>
    <property type="match status" value="2"/>
</dbReference>
<dbReference type="Proteomes" id="UP001642409">
    <property type="component" value="Unassembled WGS sequence"/>
</dbReference>
<dbReference type="PANTHER" id="PTHR23048">
    <property type="entry name" value="MYOSIN LIGHT CHAIN 1, 3"/>
    <property type="match status" value="1"/>
</dbReference>
<dbReference type="InterPro" id="IPR002048">
    <property type="entry name" value="EF_hand_dom"/>
</dbReference>
<organism evidence="4 5">
    <name type="scientific">Hexamita inflata</name>
    <dbReference type="NCBI Taxonomy" id="28002"/>
    <lineage>
        <taxon>Eukaryota</taxon>
        <taxon>Metamonada</taxon>
        <taxon>Diplomonadida</taxon>
        <taxon>Hexamitidae</taxon>
        <taxon>Hexamitinae</taxon>
        <taxon>Hexamita</taxon>
    </lineage>
</organism>
<feature type="domain" description="EF-hand" evidence="3">
    <location>
        <begin position="4"/>
        <end position="39"/>
    </location>
</feature>
<keyword evidence="2" id="KW-0106">Calcium</keyword>
<dbReference type="Gene3D" id="1.10.238.10">
    <property type="entry name" value="EF-hand"/>
    <property type="match status" value="2"/>
</dbReference>
<dbReference type="InterPro" id="IPR011992">
    <property type="entry name" value="EF-hand-dom_pair"/>
</dbReference>